<dbReference type="SUPFAM" id="SSF51621">
    <property type="entry name" value="Phosphoenolpyruvate/pyruvate domain"/>
    <property type="match status" value="1"/>
</dbReference>
<dbReference type="Gene3D" id="3.20.20.60">
    <property type="entry name" value="Phosphoenolpyruvate-binding domains"/>
    <property type="match status" value="1"/>
</dbReference>
<evidence type="ECO:0000256" key="2">
    <source>
        <dbReference type="ARBA" id="ARBA00022723"/>
    </source>
</evidence>
<protein>
    <submittedName>
        <fullName evidence="5">CoA ester lyase</fullName>
    </submittedName>
</protein>
<evidence type="ECO:0000256" key="1">
    <source>
        <dbReference type="ARBA" id="ARBA00001946"/>
    </source>
</evidence>
<sequence length="264" mass="28795">MPDRSYLFVPGDRPDRFEKALDTGAHAVILDLEDAVQPERKDAARQKVAEWLAGAGRPVYVRINAFGTPWHMPDRELLKHASVRGVMLPKSEDPGQLQQLASLLQPGQTLLPLIETVEGWFNIQAISQGPCVERLAFGSVDFMADSGIQGDGAELDAVRTLLVLHSRRAGLLAPIDGVSLAINDQERLRADVLRSRKWGFGAKLCIHPGQITAVHEGFAPSEQEIQWARKVLQALEKGQAGAIAVDGKLVDKPVILLAQSILAE</sequence>
<evidence type="ECO:0000256" key="3">
    <source>
        <dbReference type="ARBA" id="ARBA00022842"/>
    </source>
</evidence>
<dbReference type="Proteomes" id="UP001162800">
    <property type="component" value="Chromosome"/>
</dbReference>
<feature type="domain" description="HpcH/HpaI aldolase/citrate lyase" evidence="4">
    <location>
        <begin position="4"/>
        <end position="208"/>
    </location>
</feature>
<dbReference type="InterPro" id="IPR011206">
    <property type="entry name" value="Citrate_lyase_beta/mcl1/mcl2"/>
</dbReference>
<dbReference type="EMBL" id="CP106881">
    <property type="protein sequence ID" value="UYG50846.1"/>
    <property type="molecule type" value="Genomic_DNA"/>
</dbReference>
<keyword evidence="2" id="KW-0479">Metal-binding</keyword>
<dbReference type="RefSeq" id="WP_231041943.1">
    <property type="nucleotide sequence ID" value="NZ_CP106881.1"/>
</dbReference>
<reference evidence="5" key="1">
    <citation type="submission" date="2022-09" db="EMBL/GenBank/DDBJ databases">
        <title>The complete genome of Acidovorax sp. 5MLIR.</title>
        <authorList>
            <person name="Liu L."/>
            <person name="Yue J."/>
            <person name="Yang F."/>
            <person name="Yuan J."/>
            <person name="Li L."/>
        </authorList>
    </citation>
    <scope>NUCLEOTIDE SEQUENCE</scope>
    <source>
        <strain evidence="5">5MLIR</strain>
    </source>
</reference>
<evidence type="ECO:0000313" key="6">
    <source>
        <dbReference type="Proteomes" id="UP001162800"/>
    </source>
</evidence>
<dbReference type="GO" id="GO:0016829">
    <property type="term" value="F:lyase activity"/>
    <property type="evidence" value="ECO:0007669"/>
    <property type="project" value="UniProtKB-KW"/>
</dbReference>
<evidence type="ECO:0000313" key="5">
    <source>
        <dbReference type="EMBL" id="UYG50846.1"/>
    </source>
</evidence>
<keyword evidence="5" id="KW-0456">Lyase</keyword>
<dbReference type="InterPro" id="IPR005000">
    <property type="entry name" value="Aldolase/citrate-lyase_domain"/>
</dbReference>
<organism evidence="5 6">
    <name type="scientific">Comamonas endophytica</name>
    <dbReference type="NCBI Taxonomy" id="2949090"/>
    <lineage>
        <taxon>Bacteria</taxon>
        <taxon>Pseudomonadati</taxon>
        <taxon>Pseudomonadota</taxon>
        <taxon>Betaproteobacteria</taxon>
        <taxon>Burkholderiales</taxon>
        <taxon>Comamonadaceae</taxon>
        <taxon>Comamonas</taxon>
    </lineage>
</organism>
<keyword evidence="3" id="KW-0460">Magnesium</keyword>
<keyword evidence="6" id="KW-1185">Reference proteome</keyword>
<name>A0ABY6G735_9BURK</name>
<dbReference type="Pfam" id="PF03328">
    <property type="entry name" value="HpcH_HpaI"/>
    <property type="match status" value="1"/>
</dbReference>
<dbReference type="InterPro" id="IPR040442">
    <property type="entry name" value="Pyrv_kinase-like_dom_sf"/>
</dbReference>
<comment type="cofactor">
    <cofactor evidence="1">
        <name>Mg(2+)</name>
        <dbReference type="ChEBI" id="CHEBI:18420"/>
    </cofactor>
</comment>
<proteinExistence type="predicted"/>
<accession>A0ABY6G735</accession>
<gene>
    <name evidence="5" type="ORF">M9799_12175</name>
</gene>
<dbReference type="PANTHER" id="PTHR32308">
    <property type="entry name" value="LYASE BETA SUBUNIT, PUTATIVE (AFU_ORTHOLOGUE AFUA_4G13030)-RELATED"/>
    <property type="match status" value="1"/>
</dbReference>
<evidence type="ECO:0000259" key="4">
    <source>
        <dbReference type="Pfam" id="PF03328"/>
    </source>
</evidence>
<dbReference type="InterPro" id="IPR015813">
    <property type="entry name" value="Pyrv/PenolPyrv_kinase-like_dom"/>
</dbReference>
<dbReference type="PANTHER" id="PTHR32308:SF10">
    <property type="entry name" value="CITRATE LYASE SUBUNIT BETA"/>
    <property type="match status" value="1"/>
</dbReference>
<dbReference type="PIRSF" id="PIRSF015582">
    <property type="entry name" value="Cit_lyase_B"/>
    <property type="match status" value="1"/>
</dbReference>